<dbReference type="Proteomes" id="UP001642360">
    <property type="component" value="Unassembled WGS sequence"/>
</dbReference>
<organism evidence="2 3">
    <name type="scientific">Ilex paraguariensis</name>
    <name type="common">yerba mate</name>
    <dbReference type="NCBI Taxonomy" id="185542"/>
    <lineage>
        <taxon>Eukaryota</taxon>
        <taxon>Viridiplantae</taxon>
        <taxon>Streptophyta</taxon>
        <taxon>Embryophyta</taxon>
        <taxon>Tracheophyta</taxon>
        <taxon>Spermatophyta</taxon>
        <taxon>Magnoliopsida</taxon>
        <taxon>eudicotyledons</taxon>
        <taxon>Gunneridae</taxon>
        <taxon>Pentapetalae</taxon>
        <taxon>asterids</taxon>
        <taxon>campanulids</taxon>
        <taxon>Aquifoliales</taxon>
        <taxon>Aquifoliaceae</taxon>
        <taxon>Ilex</taxon>
    </lineage>
</organism>
<evidence type="ECO:0000313" key="3">
    <source>
        <dbReference type="Proteomes" id="UP001642360"/>
    </source>
</evidence>
<sequence length="64" mass="6707">MNSRIGASDARDQLGESFQLDKQVFSGADGGVGERKGGQGRASLVTRTRASSLSAPVRWASLRG</sequence>
<evidence type="ECO:0000313" key="2">
    <source>
        <dbReference type="EMBL" id="CAK9162152.1"/>
    </source>
</evidence>
<protein>
    <submittedName>
        <fullName evidence="2">Uncharacterized protein</fullName>
    </submittedName>
</protein>
<proteinExistence type="predicted"/>
<comment type="caution">
    <text evidence="2">The sequence shown here is derived from an EMBL/GenBank/DDBJ whole genome shotgun (WGS) entry which is preliminary data.</text>
</comment>
<keyword evidence="3" id="KW-1185">Reference proteome</keyword>
<reference evidence="2 3" key="1">
    <citation type="submission" date="2024-02" db="EMBL/GenBank/DDBJ databases">
        <authorList>
            <person name="Vignale AGUSTIN F."/>
            <person name="Sosa J E."/>
            <person name="Modenutti C."/>
        </authorList>
    </citation>
    <scope>NUCLEOTIDE SEQUENCE [LARGE SCALE GENOMIC DNA]</scope>
</reference>
<dbReference type="AlphaFoldDB" id="A0ABC8SYN4"/>
<feature type="non-terminal residue" evidence="2">
    <location>
        <position position="64"/>
    </location>
</feature>
<gene>
    <name evidence="2" type="ORF">ILEXP_LOCUS30989</name>
</gene>
<dbReference type="EMBL" id="CAUOFW020003803">
    <property type="protein sequence ID" value="CAK9162152.1"/>
    <property type="molecule type" value="Genomic_DNA"/>
</dbReference>
<feature type="region of interest" description="Disordered" evidence="1">
    <location>
        <begin position="26"/>
        <end position="47"/>
    </location>
</feature>
<name>A0ABC8SYN4_9AQUA</name>
<accession>A0ABC8SYN4</accession>
<evidence type="ECO:0000256" key="1">
    <source>
        <dbReference type="SAM" id="MobiDB-lite"/>
    </source>
</evidence>